<organism evidence="2 3">
    <name type="scientific">Cryobacterium levicorallinum</name>
    <dbReference type="NCBI Taxonomy" id="995038"/>
    <lineage>
        <taxon>Bacteria</taxon>
        <taxon>Bacillati</taxon>
        <taxon>Actinomycetota</taxon>
        <taxon>Actinomycetes</taxon>
        <taxon>Micrococcales</taxon>
        <taxon>Microbacteriaceae</taxon>
        <taxon>Cryobacterium</taxon>
    </lineage>
</organism>
<name>A0ABY1EGN6_9MICO</name>
<reference evidence="2 3" key="1">
    <citation type="submission" date="2016-10" db="EMBL/GenBank/DDBJ databases">
        <authorList>
            <person name="Varghese N."/>
            <person name="Submissions S."/>
        </authorList>
    </citation>
    <scope>NUCLEOTIDE SEQUENCE [LARGE SCALE GENOMIC DNA]</scope>
    <source>
        <strain evidence="2 3">GMCC 1.11211</strain>
    </source>
</reference>
<proteinExistence type="predicted"/>
<comment type="caution">
    <text evidence="2">The sequence shown here is derived from an EMBL/GenBank/DDBJ whole genome shotgun (WGS) entry which is preliminary data.</text>
</comment>
<accession>A0ABY1EGN6</accession>
<dbReference type="EMBL" id="FOPW01000015">
    <property type="protein sequence ID" value="SFH78671.1"/>
    <property type="molecule type" value="Genomic_DNA"/>
</dbReference>
<protein>
    <submittedName>
        <fullName evidence="2">Uncharacterized protein</fullName>
    </submittedName>
</protein>
<evidence type="ECO:0000313" key="2">
    <source>
        <dbReference type="EMBL" id="SFH78671.1"/>
    </source>
</evidence>
<gene>
    <name evidence="2" type="ORF">SAMN05216274_11517</name>
</gene>
<feature type="compositionally biased region" description="Basic residues" evidence="1">
    <location>
        <begin position="58"/>
        <end position="68"/>
    </location>
</feature>
<evidence type="ECO:0000313" key="3">
    <source>
        <dbReference type="Proteomes" id="UP000199681"/>
    </source>
</evidence>
<dbReference type="Proteomes" id="UP000199681">
    <property type="component" value="Unassembled WGS sequence"/>
</dbReference>
<sequence length="203" mass="21927">MSHRRGAPAGPPIRPWTRRWRCVRCKVPVPGRRPGIRSVQGDAPSRSRPYFRPGAVCRRARHRAHRTPWHTQLRPRPGSRPVGRRGDTRPPAAFSSLTASAKACSHLVEVSWSCAGRRSYSSKRIRTAAARRLTLSPPGSVPSATRPASTQTCMASQMASSPASNAALPWMAPSLRRATSQMLSSCASHSASNSALDSKGSGC</sequence>
<keyword evidence="3" id="KW-1185">Reference proteome</keyword>
<feature type="region of interest" description="Disordered" evidence="1">
    <location>
        <begin position="31"/>
        <end position="91"/>
    </location>
</feature>
<evidence type="ECO:0000256" key="1">
    <source>
        <dbReference type="SAM" id="MobiDB-lite"/>
    </source>
</evidence>